<dbReference type="PANTHER" id="PTHR24321">
    <property type="entry name" value="DEHYDROGENASES, SHORT CHAIN"/>
    <property type="match status" value="1"/>
</dbReference>
<comment type="caution">
    <text evidence="3">The sequence shown here is derived from an EMBL/GenBank/DDBJ whole genome shotgun (WGS) entry which is preliminary data.</text>
</comment>
<reference evidence="3 4" key="1">
    <citation type="submission" date="2018-03" db="EMBL/GenBank/DDBJ databases">
        <authorList>
            <person name="Keele B.F."/>
        </authorList>
    </citation>
    <scope>NUCLEOTIDE SEQUENCE [LARGE SCALE GENOMIC DNA]</scope>
    <source>
        <strain evidence="3 4">IB-3</strain>
    </source>
</reference>
<keyword evidence="4" id="KW-1185">Reference proteome</keyword>
<gene>
    <name evidence="3" type="ORF">C7S10_03550</name>
</gene>
<sequence>MSDLAGRVAVVTGAGGGIGSATAHVLAAAGASVMVADIAADAGTATVDSINAAGGSASFAPFDATDAESVSQLMDHAVSTYGRLDLVHNNAAATHLYDVDRDLEDLEPGAWDEIMTINARGVMLGCRFAIPHLVRSGGGAIVNMSSTRAALGAADLAAYGASKAAVDSLTRYVATQFGSAGVRCNAIQPGYIETAQSRALHGGGDGPSPLMRHIPSARPGRPEDIAHLVRFLASDDGAYINGQSIRVDGGMLSHQPFTTFEQP</sequence>
<accession>A0A2R7Z2G9</accession>
<dbReference type="EMBL" id="PYXZ01000001">
    <property type="protein sequence ID" value="PUA82800.1"/>
    <property type="molecule type" value="Genomic_DNA"/>
</dbReference>
<dbReference type="OrthoDB" id="7064009at2"/>
<comment type="similarity">
    <text evidence="1">Belongs to the short-chain dehydrogenases/reductases (SDR) family.</text>
</comment>
<evidence type="ECO:0000313" key="3">
    <source>
        <dbReference type="EMBL" id="PUA82800.1"/>
    </source>
</evidence>
<dbReference type="PRINTS" id="PR00080">
    <property type="entry name" value="SDRFAMILY"/>
</dbReference>
<evidence type="ECO:0000256" key="2">
    <source>
        <dbReference type="ARBA" id="ARBA00023002"/>
    </source>
</evidence>
<dbReference type="AlphaFoldDB" id="A0A2R7Z2G9"/>
<dbReference type="InterPro" id="IPR002347">
    <property type="entry name" value="SDR_fam"/>
</dbReference>
<name>A0A2R7Z2G9_9ACTN</name>
<evidence type="ECO:0000313" key="4">
    <source>
        <dbReference type="Proteomes" id="UP000244867"/>
    </source>
</evidence>
<dbReference type="Pfam" id="PF13561">
    <property type="entry name" value="adh_short_C2"/>
    <property type="match status" value="1"/>
</dbReference>
<protein>
    <submittedName>
        <fullName evidence="3">NAD(P)-dependent oxidoreductase</fullName>
    </submittedName>
</protein>
<dbReference type="PRINTS" id="PR00081">
    <property type="entry name" value="GDHRDH"/>
</dbReference>
<dbReference type="NCBIfam" id="NF005559">
    <property type="entry name" value="PRK07231.1"/>
    <property type="match status" value="1"/>
</dbReference>
<dbReference type="PANTHER" id="PTHR24321:SF14">
    <property type="entry name" value="SHORT-CHAIN TYPE DEHYDROGENASE_REDUCTASE BLR2146-RELATED"/>
    <property type="match status" value="1"/>
</dbReference>
<dbReference type="RefSeq" id="WP_108342985.1">
    <property type="nucleotide sequence ID" value="NZ_PYXZ01000001.1"/>
</dbReference>
<dbReference type="SUPFAM" id="SSF51735">
    <property type="entry name" value="NAD(P)-binding Rossmann-fold domains"/>
    <property type="match status" value="1"/>
</dbReference>
<dbReference type="Gene3D" id="3.40.50.720">
    <property type="entry name" value="NAD(P)-binding Rossmann-like Domain"/>
    <property type="match status" value="1"/>
</dbReference>
<dbReference type="InterPro" id="IPR036291">
    <property type="entry name" value="NAD(P)-bd_dom_sf"/>
</dbReference>
<dbReference type="FunFam" id="3.40.50.720:FF:000084">
    <property type="entry name" value="Short-chain dehydrogenase reductase"/>
    <property type="match status" value="1"/>
</dbReference>
<organism evidence="3 4">
    <name type="scientific">Nocardioides currus</name>
    <dbReference type="NCBI Taxonomy" id="2133958"/>
    <lineage>
        <taxon>Bacteria</taxon>
        <taxon>Bacillati</taxon>
        <taxon>Actinomycetota</taxon>
        <taxon>Actinomycetes</taxon>
        <taxon>Propionibacteriales</taxon>
        <taxon>Nocardioidaceae</taxon>
        <taxon>Nocardioides</taxon>
    </lineage>
</organism>
<dbReference type="Proteomes" id="UP000244867">
    <property type="component" value="Unassembled WGS sequence"/>
</dbReference>
<proteinExistence type="inferred from homology"/>
<keyword evidence="2" id="KW-0560">Oxidoreductase</keyword>
<dbReference type="GO" id="GO:0016491">
    <property type="term" value="F:oxidoreductase activity"/>
    <property type="evidence" value="ECO:0007669"/>
    <property type="project" value="UniProtKB-KW"/>
</dbReference>
<evidence type="ECO:0000256" key="1">
    <source>
        <dbReference type="ARBA" id="ARBA00006484"/>
    </source>
</evidence>